<feature type="transmembrane region" description="Helical" evidence="2">
    <location>
        <begin position="117"/>
        <end position="137"/>
    </location>
</feature>
<dbReference type="EMBL" id="BRXY01000075">
    <property type="protein sequence ID" value="GMH62079.1"/>
    <property type="molecule type" value="Genomic_DNA"/>
</dbReference>
<feature type="transmembrane region" description="Helical" evidence="2">
    <location>
        <begin position="149"/>
        <end position="173"/>
    </location>
</feature>
<reference evidence="4" key="1">
    <citation type="journal article" date="2023" name="Commun. Biol.">
        <title>Genome analysis of Parmales, the sister group of diatoms, reveals the evolutionary specialization of diatoms from phago-mixotrophs to photoautotrophs.</title>
        <authorList>
            <person name="Ban H."/>
            <person name="Sato S."/>
            <person name="Yoshikawa S."/>
            <person name="Yamada K."/>
            <person name="Nakamura Y."/>
            <person name="Ichinomiya M."/>
            <person name="Sato N."/>
            <person name="Blanc-Mathieu R."/>
            <person name="Endo H."/>
            <person name="Kuwata A."/>
            <person name="Ogata H."/>
        </authorList>
    </citation>
    <scope>NUCLEOTIDE SEQUENCE [LARGE SCALE GENOMIC DNA]</scope>
    <source>
        <strain evidence="4">NIES 3701</strain>
    </source>
</reference>
<protein>
    <submittedName>
        <fullName evidence="3">Uncharacterized protein</fullName>
    </submittedName>
</protein>
<evidence type="ECO:0000313" key="4">
    <source>
        <dbReference type="Proteomes" id="UP001165085"/>
    </source>
</evidence>
<accession>A0A9W7A518</accession>
<feature type="region of interest" description="Disordered" evidence="1">
    <location>
        <begin position="188"/>
        <end position="209"/>
    </location>
</feature>
<evidence type="ECO:0000313" key="3">
    <source>
        <dbReference type="EMBL" id="GMH62079.1"/>
    </source>
</evidence>
<organism evidence="3 4">
    <name type="scientific">Triparma strigata</name>
    <dbReference type="NCBI Taxonomy" id="1606541"/>
    <lineage>
        <taxon>Eukaryota</taxon>
        <taxon>Sar</taxon>
        <taxon>Stramenopiles</taxon>
        <taxon>Ochrophyta</taxon>
        <taxon>Bolidophyceae</taxon>
        <taxon>Parmales</taxon>
        <taxon>Triparmaceae</taxon>
        <taxon>Triparma</taxon>
    </lineage>
</organism>
<feature type="compositionally biased region" description="Basic and acidic residues" evidence="1">
    <location>
        <begin position="190"/>
        <end position="200"/>
    </location>
</feature>
<keyword evidence="2" id="KW-1133">Transmembrane helix</keyword>
<dbReference type="Proteomes" id="UP001165085">
    <property type="component" value="Unassembled WGS sequence"/>
</dbReference>
<dbReference type="AlphaFoldDB" id="A0A9W7A518"/>
<feature type="transmembrane region" description="Helical" evidence="2">
    <location>
        <begin position="74"/>
        <end position="97"/>
    </location>
</feature>
<name>A0A9W7A518_9STRA</name>
<keyword evidence="2" id="KW-0472">Membrane</keyword>
<sequence>MVQSQAKSSSTPPLKPFVLATLAYYGLMYRHLHLYMPVFKTQLLDTKALWATEAAQNLIQRLHFRSIIPVAKQFYYYDLCFPFIYGPCLYLFYGYLLSMHGPNSPKNKPSGRSGICLTPFLAGFFDTLENLAILALLHYYDGKKVIRELALFGGMMTLCKWNSFVVLPLMIAFHELLWSPKDDELEFSEELEKKEEEQNSSKKKKKKKD</sequence>
<keyword evidence="2" id="KW-0812">Transmembrane</keyword>
<dbReference type="OrthoDB" id="10316651at2759"/>
<comment type="caution">
    <text evidence="3">The sequence shown here is derived from an EMBL/GenBank/DDBJ whole genome shotgun (WGS) entry which is preliminary data.</text>
</comment>
<evidence type="ECO:0000256" key="2">
    <source>
        <dbReference type="SAM" id="Phobius"/>
    </source>
</evidence>
<proteinExistence type="predicted"/>
<evidence type="ECO:0000256" key="1">
    <source>
        <dbReference type="SAM" id="MobiDB-lite"/>
    </source>
</evidence>
<gene>
    <name evidence="3" type="ORF">TrST_g14173</name>
</gene>
<keyword evidence="4" id="KW-1185">Reference proteome</keyword>